<accession>A0A2U3B8B7</accession>
<keyword evidence="3" id="KW-1185">Reference proteome</keyword>
<sequence length="97" mass="11540">MPYQLIHNRKPDRLQKVFAWLIVIDYLMLTAFLIRLTSLTLNEGVTISALLVLYNTLLTFLCFRRSRRSDDYYTIYPILSATLLAFILFLYFFFMLA</sequence>
<keyword evidence="1" id="KW-0812">Transmembrane</keyword>
<evidence type="ECO:0000313" key="2">
    <source>
        <dbReference type="EMBL" id="PWI33011.1"/>
    </source>
</evidence>
<dbReference type="EMBL" id="QFWT01000006">
    <property type="protein sequence ID" value="PWI33011.1"/>
    <property type="molecule type" value="Genomic_DNA"/>
</dbReference>
<name>A0A2U3B8B7_9VIBR</name>
<proteinExistence type="predicted"/>
<reference evidence="2 3" key="1">
    <citation type="submission" date="2018-05" db="EMBL/GenBank/DDBJ databases">
        <title>Vibrio limimaris sp. nov., isolated from marine sediment.</title>
        <authorList>
            <person name="Li C.-M."/>
        </authorList>
    </citation>
    <scope>NUCLEOTIDE SEQUENCE [LARGE SCALE GENOMIC DNA]</scope>
    <source>
        <strain evidence="2 3">E4404</strain>
    </source>
</reference>
<organism evidence="2 3">
    <name type="scientific">Vibrio albus</name>
    <dbReference type="NCBI Taxonomy" id="2200953"/>
    <lineage>
        <taxon>Bacteria</taxon>
        <taxon>Pseudomonadati</taxon>
        <taxon>Pseudomonadota</taxon>
        <taxon>Gammaproteobacteria</taxon>
        <taxon>Vibrionales</taxon>
        <taxon>Vibrionaceae</taxon>
        <taxon>Vibrio</taxon>
    </lineage>
</organism>
<gene>
    <name evidence="2" type="ORF">DI392_11905</name>
</gene>
<dbReference type="OrthoDB" id="5824172at2"/>
<feature type="transmembrane region" description="Helical" evidence="1">
    <location>
        <begin position="75"/>
        <end position="94"/>
    </location>
</feature>
<evidence type="ECO:0000256" key="1">
    <source>
        <dbReference type="SAM" id="Phobius"/>
    </source>
</evidence>
<dbReference type="AlphaFoldDB" id="A0A2U3B8B7"/>
<keyword evidence="1" id="KW-0472">Membrane</keyword>
<feature type="transmembrane region" description="Helical" evidence="1">
    <location>
        <begin position="17"/>
        <end position="38"/>
    </location>
</feature>
<feature type="transmembrane region" description="Helical" evidence="1">
    <location>
        <begin position="44"/>
        <end position="63"/>
    </location>
</feature>
<dbReference type="RefSeq" id="WP_109320130.1">
    <property type="nucleotide sequence ID" value="NZ_QFWT01000006.1"/>
</dbReference>
<keyword evidence="1" id="KW-1133">Transmembrane helix</keyword>
<dbReference type="Proteomes" id="UP000245362">
    <property type="component" value="Unassembled WGS sequence"/>
</dbReference>
<comment type="caution">
    <text evidence="2">The sequence shown here is derived from an EMBL/GenBank/DDBJ whole genome shotgun (WGS) entry which is preliminary data.</text>
</comment>
<protein>
    <submittedName>
        <fullName evidence="2">Uncharacterized protein</fullName>
    </submittedName>
</protein>
<evidence type="ECO:0000313" key="3">
    <source>
        <dbReference type="Proteomes" id="UP000245362"/>
    </source>
</evidence>